<dbReference type="PANTHER" id="PTHR13165">
    <property type="entry name" value="ARSENITE-RESISTANCE PROTEIN 2"/>
    <property type="match status" value="1"/>
</dbReference>
<dbReference type="InterPro" id="IPR035979">
    <property type="entry name" value="RBD_domain_sf"/>
</dbReference>
<dbReference type="OrthoDB" id="342064at2759"/>
<organism evidence="9 10">
    <name type="scientific">Kockovaella imperatae</name>
    <dbReference type="NCBI Taxonomy" id="4999"/>
    <lineage>
        <taxon>Eukaryota</taxon>
        <taxon>Fungi</taxon>
        <taxon>Dikarya</taxon>
        <taxon>Basidiomycota</taxon>
        <taxon>Agaricomycotina</taxon>
        <taxon>Tremellomycetes</taxon>
        <taxon>Tremellales</taxon>
        <taxon>Cuniculitremaceae</taxon>
        <taxon>Kockovaella</taxon>
    </lineage>
</organism>
<evidence type="ECO:0000256" key="6">
    <source>
        <dbReference type="SAM" id="MobiDB-lite"/>
    </source>
</evidence>
<dbReference type="Proteomes" id="UP000193218">
    <property type="component" value="Unassembled WGS sequence"/>
</dbReference>
<protein>
    <recommendedName>
        <fullName evidence="11">C2H2-type domain-containing protein</fullName>
    </recommendedName>
</protein>
<evidence type="ECO:0000256" key="3">
    <source>
        <dbReference type="ARBA" id="ARBA00023242"/>
    </source>
</evidence>
<evidence type="ECO:0000313" key="10">
    <source>
        <dbReference type="Proteomes" id="UP000193218"/>
    </source>
</evidence>
<comment type="caution">
    <text evidence="9">The sequence shown here is derived from an EMBL/GenBank/DDBJ whole genome shotgun (WGS) entry which is preliminary data.</text>
</comment>
<evidence type="ECO:0008006" key="11">
    <source>
        <dbReference type="Google" id="ProtNLM"/>
    </source>
</evidence>
<feature type="region of interest" description="Disordered" evidence="6">
    <location>
        <begin position="658"/>
        <end position="697"/>
    </location>
</feature>
<keyword evidence="4" id="KW-0863">Zinc-finger</keyword>
<keyword evidence="5" id="KW-0694">RNA-binding</keyword>
<feature type="domain" description="RRM" evidence="7">
    <location>
        <begin position="261"/>
        <end position="339"/>
    </location>
</feature>
<evidence type="ECO:0000259" key="7">
    <source>
        <dbReference type="PROSITE" id="PS50102"/>
    </source>
</evidence>
<dbReference type="STRING" id="4999.A0A1Y1UCZ1"/>
<feature type="compositionally biased region" description="Basic and acidic residues" evidence="6">
    <location>
        <begin position="483"/>
        <end position="498"/>
    </location>
</feature>
<feature type="compositionally biased region" description="Gly residues" evidence="6">
    <location>
        <begin position="687"/>
        <end position="697"/>
    </location>
</feature>
<keyword evidence="3" id="KW-0539">Nucleus</keyword>
<feature type="compositionally biased region" description="Acidic residues" evidence="6">
    <location>
        <begin position="466"/>
        <end position="482"/>
    </location>
</feature>
<keyword evidence="4" id="KW-0862">Zinc</keyword>
<dbReference type="FunCoup" id="A0A1Y1UCZ1">
    <property type="interactions" value="18"/>
</dbReference>
<dbReference type="PROSITE" id="PS00028">
    <property type="entry name" value="ZINC_FINGER_C2H2_1"/>
    <property type="match status" value="1"/>
</dbReference>
<dbReference type="Pfam" id="PF00076">
    <property type="entry name" value="RRM_1"/>
    <property type="match status" value="1"/>
</dbReference>
<feature type="compositionally biased region" description="Basic and acidic residues" evidence="6">
    <location>
        <begin position="55"/>
        <end position="90"/>
    </location>
</feature>
<proteinExistence type="inferred from homology"/>
<dbReference type="InterPro" id="IPR012677">
    <property type="entry name" value="Nucleotide-bd_a/b_plait_sf"/>
</dbReference>
<accession>A0A1Y1UCZ1</accession>
<dbReference type="Pfam" id="PF12066">
    <property type="entry name" value="SERRATE_Ars2_N"/>
    <property type="match status" value="1"/>
</dbReference>
<feature type="domain" description="C2H2-type" evidence="8">
    <location>
        <begin position="540"/>
        <end position="563"/>
    </location>
</feature>
<dbReference type="InterPro" id="IPR013087">
    <property type="entry name" value="Znf_C2H2_type"/>
</dbReference>
<dbReference type="GO" id="GO:0016070">
    <property type="term" value="P:RNA metabolic process"/>
    <property type="evidence" value="ECO:0007669"/>
    <property type="project" value="UniProtKB-ARBA"/>
</dbReference>
<dbReference type="GO" id="GO:0031047">
    <property type="term" value="P:regulatory ncRNA-mediated gene silencing"/>
    <property type="evidence" value="ECO:0007669"/>
    <property type="project" value="UniProtKB-ARBA"/>
</dbReference>
<feature type="compositionally biased region" description="Pro residues" evidence="6">
    <location>
        <begin position="43"/>
        <end position="52"/>
    </location>
</feature>
<keyword evidence="4" id="KW-0479">Metal-binding</keyword>
<comment type="similarity">
    <text evidence="2">Belongs to the ARS2 family.</text>
</comment>
<dbReference type="PROSITE" id="PS50102">
    <property type="entry name" value="RRM"/>
    <property type="match status" value="1"/>
</dbReference>
<reference evidence="9 10" key="1">
    <citation type="submission" date="2017-03" db="EMBL/GenBank/DDBJ databases">
        <title>Widespread Adenine N6-methylation of Active Genes in Fungi.</title>
        <authorList>
            <consortium name="DOE Joint Genome Institute"/>
            <person name="Mondo S.J."/>
            <person name="Dannebaum R.O."/>
            <person name="Kuo R.C."/>
            <person name="Louie K.B."/>
            <person name="Bewick A.J."/>
            <person name="Labutti K."/>
            <person name="Haridas S."/>
            <person name="Kuo A."/>
            <person name="Salamov A."/>
            <person name="Ahrendt S.R."/>
            <person name="Lau R."/>
            <person name="Bowen B.P."/>
            <person name="Lipzen A."/>
            <person name="Sullivan W."/>
            <person name="Andreopoulos W.B."/>
            <person name="Clum A."/>
            <person name="Lindquist E."/>
            <person name="Daum C."/>
            <person name="Northen T.R."/>
            <person name="Ramamoorthy G."/>
            <person name="Schmitz R.J."/>
            <person name="Gryganskyi A."/>
            <person name="Culley D."/>
            <person name="Magnuson J."/>
            <person name="James T.Y."/>
            <person name="O'Malley M.A."/>
            <person name="Stajich J.E."/>
            <person name="Spatafora J.W."/>
            <person name="Visel A."/>
            <person name="Grigoriev I.V."/>
        </authorList>
    </citation>
    <scope>NUCLEOTIDE SEQUENCE [LARGE SCALE GENOMIC DNA]</scope>
    <source>
        <strain evidence="9 10">NRRL Y-17943</strain>
    </source>
</reference>
<dbReference type="SUPFAM" id="SSF54928">
    <property type="entry name" value="RNA-binding domain, RBD"/>
    <property type="match status" value="1"/>
</dbReference>
<evidence type="ECO:0000256" key="5">
    <source>
        <dbReference type="PROSITE-ProRule" id="PRU00176"/>
    </source>
</evidence>
<evidence type="ECO:0000256" key="1">
    <source>
        <dbReference type="ARBA" id="ARBA00004123"/>
    </source>
</evidence>
<dbReference type="GO" id="GO:0003723">
    <property type="term" value="F:RNA binding"/>
    <property type="evidence" value="ECO:0007669"/>
    <property type="project" value="UniProtKB-UniRule"/>
</dbReference>
<comment type="subcellular location">
    <subcellularLocation>
        <location evidence="1">Nucleus</location>
    </subcellularLocation>
</comment>
<dbReference type="InterPro" id="IPR000504">
    <property type="entry name" value="RRM_dom"/>
</dbReference>
<gene>
    <name evidence="9" type="ORF">BD324DRAFT_633296</name>
</gene>
<dbReference type="PROSITE" id="PS50157">
    <property type="entry name" value="ZINC_FINGER_C2H2_2"/>
    <property type="match status" value="1"/>
</dbReference>
<dbReference type="EMBL" id="NBSH01000012">
    <property type="protein sequence ID" value="ORX34935.1"/>
    <property type="molecule type" value="Genomic_DNA"/>
</dbReference>
<dbReference type="PANTHER" id="PTHR13165:SF0">
    <property type="entry name" value="SERRATE RNA EFFECTOR MOLECULE HOMOLOG"/>
    <property type="match status" value="1"/>
</dbReference>
<dbReference type="AlphaFoldDB" id="A0A1Y1UCZ1"/>
<feature type="region of interest" description="Disordered" evidence="6">
    <location>
        <begin position="1"/>
        <end position="123"/>
    </location>
</feature>
<dbReference type="InterPro" id="IPR021933">
    <property type="entry name" value="SERRATE/Ars2_N"/>
</dbReference>
<dbReference type="GO" id="GO:0016604">
    <property type="term" value="C:nuclear body"/>
    <property type="evidence" value="ECO:0007669"/>
    <property type="project" value="TreeGrafter"/>
</dbReference>
<sequence length="697" mass="79388">MSREHPLPSNPMSGRSPSPAKDDRPGFSRSGFAPIPHRHQDFAPPPPIPSGIPPSRDDELRRDSMSKREPMERWDPRDDYDRRPPWEDHDRKRRRSSSPPPHPSRRMRRSPSPPRHGLPDPADIDTLLSFKQFADWFRASHPQTARADEEEVRRAVESAEGLGKEKKGMAKRYERYRKEYTSRQLYALYLTHRESPWFVERYSPDQIYATQRRRVNRQGRVPTAEKYLDALKAGEYDSVNFDLEPGLSGDDLRLEIPPSERQVFVKTVPPSTSRKELEDLFGKVEGFQYLALTEPFMKKQFHRVAWAQFADGVDPQDVVNKLDGSKIDTFTFHMGVNASPVIGRTRITAPAANTLERLVIDGEKAHDLAYKLEEELIDEDTTYPGLREKGTTVVQNKIDQLLEDQGLVGDDLADDMKLKRAKLIADHWISYLRHGLSTCYYCVAPSAFQEELHRKCVSHKRPDSNADVEDGKEDDHEEDEEERHDRRQSKESERWEETLDKKLRPLLQQVDVQEYGGRDPEEETRKLAAPLIKQEEASKYRCKECNKLFRAPEFVVKHITVKHLDLVDVKTDELAMLNAFVLDPQRIQPTAQTPAAVNDRLPLPPQPQFNGGGGGNGGGMNMMQQQMMMMMQMQQAMMMGMGRQGQGLAQRMGGFAEPITPLPTVPPGAEDPRAKRGRVSYQDLDAPGGGGDGGLPY</sequence>
<evidence type="ECO:0000313" key="9">
    <source>
        <dbReference type="EMBL" id="ORX34935.1"/>
    </source>
</evidence>
<dbReference type="GO" id="GO:0008270">
    <property type="term" value="F:zinc ion binding"/>
    <property type="evidence" value="ECO:0007669"/>
    <property type="project" value="UniProtKB-KW"/>
</dbReference>
<feature type="region of interest" description="Disordered" evidence="6">
    <location>
        <begin position="459"/>
        <end position="498"/>
    </location>
</feature>
<name>A0A1Y1UCZ1_9TREE</name>
<dbReference type="InParanoid" id="A0A1Y1UCZ1"/>
<evidence type="ECO:0000256" key="2">
    <source>
        <dbReference type="ARBA" id="ARBA00005407"/>
    </source>
</evidence>
<dbReference type="GeneID" id="33558419"/>
<dbReference type="Gene3D" id="3.30.70.330">
    <property type="match status" value="1"/>
</dbReference>
<evidence type="ECO:0000256" key="4">
    <source>
        <dbReference type="PROSITE-ProRule" id="PRU00042"/>
    </source>
</evidence>
<keyword evidence="10" id="KW-1185">Reference proteome</keyword>
<dbReference type="RefSeq" id="XP_021869151.1">
    <property type="nucleotide sequence ID" value="XM_022016610.1"/>
</dbReference>
<evidence type="ECO:0000259" key="8">
    <source>
        <dbReference type="PROSITE" id="PS50157"/>
    </source>
</evidence>
<dbReference type="InterPro" id="IPR007042">
    <property type="entry name" value="SERRATE/Ars2_C"/>
</dbReference>
<dbReference type="InterPro" id="IPR039727">
    <property type="entry name" value="SE/Ars2"/>
</dbReference>
<dbReference type="Pfam" id="PF04959">
    <property type="entry name" value="ARS2"/>
    <property type="match status" value="1"/>
</dbReference>